<dbReference type="EMBL" id="JBFXLQ010000021">
    <property type="protein sequence ID" value="KAL2867048.1"/>
    <property type="molecule type" value="Genomic_DNA"/>
</dbReference>
<dbReference type="GeneID" id="98149419"/>
<comment type="caution">
    <text evidence="2">The sequence shown here is derived from an EMBL/GenBank/DDBJ whole genome shotgun (WGS) entry which is preliminary data.</text>
</comment>
<organism evidence="2 3">
    <name type="scientific">Aspergillus lucknowensis</name>
    <dbReference type="NCBI Taxonomy" id="176173"/>
    <lineage>
        <taxon>Eukaryota</taxon>
        <taxon>Fungi</taxon>
        <taxon>Dikarya</taxon>
        <taxon>Ascomycota</taxon>
        <taxon>Pezizomycotina</taxon>
        <taxon>Eurotiomycetes</taxon>
        <taxon>Eurotiomycetidae</taxon>
        <taxon>Eurotiales</taxon>
        <taxon>Aspergillaceae</taxon>
        <taxon>Aspergillus</taxon>
        <taxon>Aspergillus subgen. Nidulantes</taxon>
    </lineage>
</organism>
<dbReference type="Pfam" id="PF00651">
    <property type="entry name" value="BTB"/>
    <property type="match status" value="1"/>
</dbReference>
<accession>A0ABR4LR81</accession>
<dbReference type="PANTHER" id="PTHR47843:SF5">
    <property type="entry name" value="BTB_POZ DOMAIN PROTEIN"/>
    <property type="match status" value="1"/>
</dbReference>
<dbReference type="PROSITE" id="PS50097">
    <property type="entry name" value="BTB"/>
    <property type="match status" value="1"/>
</dbReference>
<evidence type="ECO:0000313" key="2">
    <source>
        <dbReference type="EMBL" id="KAL2867048.1"/>
    </source>
</evidence>
<dbReference type="RefSeq" id="XP_070886027.1">
    <property type="nucleotide sequence ID" value="XM_071034347.1"/>
</dbReference>
<dbReference type="InterPro" id="IPR000210">
    <property type="entry name" value="BTB/POZ_dom"/>
</dbReference>
<feature type="domain" description="BTB" evidence="1">
    <location>
        <begin position="37"/>
        <end position="96"/>
    </location>
</feature>
<dbReference type="PANTHER" id="PTHR47843">
    <property type="entry name" value="BTB DOMAIN-CONTAINING PROTEIN-RELATED"/>
    <property type="match status" value="1"/>
</dbReference>
<dbReference type="Proteomes" id="UP001610432">
    <property type="component" value="Unassembled WGS sequence"/>
</dbReference>
<dbReference type="Gene3D" id="3.30.710.10">
    <property type="entry name" value="Potassium Channel Kv1.1, Chain A"/>
    <property type="match status" value="1"/>
</dbReference>
<dbReference type="SUPFAM" id="SSF54695">
    <property type="entry name" value="POZ domain"/>
    <property type="match status" value="1"/>
</dbReference>
<protein>
    <recommendedName>
        <fullName evidence="1">BTB domain-containing protein</fullName>
    </recommendedName>
</protein>
<name>A0ABR4LR81_9EURO</name>
<evidence type="ECO:0000259" key="1">
    <source>
        <dbReference type="PROSITE" id="PS50097"/>
    </source>
</evidence>
<dbReference type="SMART" id="SM00225">
    <property type="entry name" value="BTB"/>
    <property type="match status" value="1"/>
</dbReference>
<dbReference type="InterPro" id="IPR011333">
    <property type="entry name" value="SKP1/BTB/POZ_sf"/>
</dbReference>
<reference evidence="2 3" key="1">
    <citation type="submission" date="2024-07" db="EMBL/GenBank/DDBJ databases">
        <title>Section-level genome sequencing and comparative genomics of Aspergillus sections Usti and Cavernicolus.</title>
        <authorList>
            <consortium name="Lawrence Berkeley National Laboratory"/>
            <person name="Nybo J.L."/>
            <person name="Vesth T.C."/>
            <person name="Theobald S."/>
            <person name="Frisvad J.C."/>
            <person name="Larsen T.O."/>
            <person name="Kjaerboelling I."/>
            <person name="Rothschild-Mancinelli K."/>
            <person name="Lyhne E.K."/>
            <person name="Kogle M.E."/>
            <person name="Barry K."/>
            <person name="Clum A."/>
            <person name="Na H."/>
            <person name="Ledsgaard L."/>
            <person name="Lin J."/>
            <person name="Lipzen A."/>
            <person name="Kuo A."/>
            <person name="Riley R."/>
            <person name="Mondo S."/>
            <person name="Labutti K."/>
            <person name="Haridas S."/>
            <person name="Pangalinan J."/>
            <person name="Salamov A.A."/>
            <person name="Simmons B.A."/>
            <person name="Magnuson J.K."/>
            <person name="Chen J."/>
            <person name="Drula E."/>
            <person name="Henrissat B."/>
            <person name="Wiebenga A."/>
            <person name="Lubbers R.J."/>
            <person name="Gomes A.C."/>
            <person name="Macurrencykelacurrency M.R."/>
            <person name="Stajich J."/>
            <person name="Grigoriev I.V."/>
            <person name="Mortensen U.H."/>
            <person name="De Vries R.P."/>
            <person name="Baker S.E."/>
            <person name="Andersen M.R."/>
        </authorList>
    </citation>
    <scope>NUCLEOTIDE SEQUENCE [LARGE SCALE GENOMIC DNA]</scope>
    <source>
        <strain evidence="2 3">CBS 449.75</strain>
    </source>
</reference>
<keyword evidence="3" id="KW-1185">Reference proteome</keyword>
<gene>
    <name evidence="2" type="ORF">BJX67DRAFT_388264</name>
</gene>
<evidence type="ECO:0000313" key="3">
    <source>
        <dbReference type="Proteomes" id="UP001610432"/>
    </source>
</evidence>
<sequence length="225" mass="25404">MAEVENKESARVTAHSGQETGNLRACLKSYYLSSKFTGMTIITAEKEFKVHKLLACSRSGYFARMFDGDWLESATNTVKLQEDEPLFVQAMIDFMYGIIYDSTEHGQTSSILFHVGAYQIADKYDIPQLKEHAKSMFEDLVTIAWNMDDFPPVISAVYQTIPICDRGLRDPLVHAGSQNFSDLLEKTNFVEVFDSTPGFASDMAKHLLRENQELKSDTSALRCGW</sequence>
<proteinExistence type="predicted"/>